<dbReference type="SUPFAM" id="SSF81296">
    <property type="entry name" value="E set domains"/>
    <property type="match status" value="6"/>
</dbReference>
<evidence type="ECO:0000313" key="3">
    <source>
        <dbReference type="EMBL" id="AFL86420.1"/>
    </source>
</evidence>
<dbReference type="Proteomes" id="UP000006056">
    <property type="component" value="Chromosome"/>
</dbReference>
<dbReference type="InterPro" id="IPR011044">
    <property type="entry name" value="Quino_amine_DH_bsu"/>
</dbReference>
<dbReference type="SUPFAM" id="SSF63825">
    <property type="entry name" value="YWTD domain"/>
    <property type="match status" value="1"/>
</dbReference>
<dbReference type="SUPFAM" id="SSF50969">
    <property type="entry name" value="YVTN repeat-like/Quinoprotein amine dehydrogenase"/>
    <property type="match status" value="2"/>
</dbReference>
<dbReference type="Gene3D" id="2.130.10.10">
    <property type="entry name" value="YVTN repeat-like/Quinoprotein amine dehydrogenase"/>
    <property type="match status" value="1"/>
</dbReference>
<gene>
    <name evidence="3" type="ordered locus">Terro_0069</name>
</gene>
<dbReference type="Gene3D" id="2.60.40.10">
    <property type="entry name" value="Immunoglobulins"/>
    <property type="match status" value="5"/>
</dbReference>
<dbReference type="InterPro" id="IPR014756">
    <property type="entry name" value="Ig_E-set"/>
</dbReference>
<evidence type="ECO:0000259" key="2">
    <source>
        <dbReference type="Pfam" id="PF01345"/>
    </source>
</evidence>
<feature type="region of interest" description="Disordered" evidence="1">
    <location>
        <begin position="29"/>
        <end position="51"/>
    </location>
</feature>
<dbReference type="PROSITE" id="PS51257">
    <property type="entry name" value="PROKAR_LIPOPROTEIN"/>
    <property type="match status" value="1"/>
</dbReference>
<protein>
    <recommendedName>
        <fullName evidence="2">DUF11 domain-containing protein</fullName>
    </recommendedName>
</protein>
<dbReference type="InterPro" id="IPR001434">
    <property type="entry name" value="OmcB-like_DUF11"/>
</dbReference>
<dbReference type="InterPro" id="IPR013783">
    <property type="entry name" value="Ig-like_fold"/>
</dbReference>
<dbReference type="HOGENOM" id="CLU_004501_0_0_0"/>
<dbReference type="KEGG" id="trs:Terro_0069"/>
<dbReference type="STRING" id="926566.Terro_0069"/>
<feature type="domain" description="DUF11" evidence="2">
    <location>
        <begin position="848"/>
        <end position="960"/>
    </location>
</feature>
<proteinExistence type="predicted"/>
<dbReference type="PATRIC" id="fig|926566.3.peg.66"/>
<keyword evidence="4" id="KW-1185">Reference proteome</keyword>
<dbReference type="eggNOG" id="COG3391">
    <property type="taxonomic scope" value="Bacteria"/>
</dbReference>
<reference evidence="3 4" key="1">
    <citation type="submission" date="2012-06" db="EMBL/GenBank/DDBJ databases">
        <title>Complete genome of Terriglobus roseus DSM 18391.</title>
        <authorList>
            <consortium name="US DOE Joint Genome Institute (JGI-PGF)"/>
            <person name="Lucas S."/>
            <person name="Copeland A."/>
            <person name="Lapidus A."/>
            <person name="Glavina del Rio T."/>
            <person name="Dalin E."/>
            <person name="Tice H."/>
            <person name="Bruce D."/>
            <person name="Goodwin L."/>
            <person name="Pitluck S."/>
            <person name="Peters L."/>
            <person name="Mikhailova N."/>
            <person name="Munk A.C.C."/>
            <person name="Kyrpides N."/>
            <person name="Mavromatis K."/>
            <person name="Ivanova N."/>
            <person name="Brettin T."/>
            <person name="Detter J.C."/>
            <person name="Han C."/>
            <person name="Larimer F."/>
            <person name="Land M."/>
            <person name="Hauser L."/>
            <person name="Markowitz V."/>
            <person name="Cheng J.-F."/>
            <person name="Hugenholtz P."/>
            <person name="Woyke T."/>
            <person name="Wu D."/>
            <person name="Brambilla E."/>
            <person name="Klenk H.-P."/>
            <person name="Eisen J.A."/>
        </authorList>
    </citation>
    <scope>NUCLEOTIDE SEQUENCE [LARGE SCALE GENOMIC DNA]</scope>
    <source>
        <strain evidence="4">DSM 18391 / NRRL B-41598 / KBS 63</strain>
    </source>
</reference>
<dbReference type="RefSeq" id="WP_014783989.1">
    <property type="nucleotide sequence ID" value="NC_018014.1"/>
</dbReference>
<dbReference type="OrthoDB" id="99634at2"/>
<organism evidence="3 4">
    <name type="scientific">Terriglobus roseus (strain DSM 18391 / NRRL B-41598 / KBS 63)</name>
    <dbReference type="NCBI Taxonomy" id="926566"/>
    <lineage>
        <taxon>Bacteria</taxon>
        <taxon>Pseudomonadati</taxon>
        <taxon>Acidobacteriota</taxon>
        <taxon>Terriglobia</taxon>
        <taxon>Terriglobales</taxon>
        <taxon>Acidobacteriaceae</taxon>
        <taxon>Terriglobus</taxon>
    </lineage>
</organism>
<dbReference type="EMBL" id="CP003379">
    <property type="protein sequence ID" value="AFL86420.1"/>
    <property type="molecule type" value="Genomic_DNA"/>
</dbReference>
<sequence length="1483" mass="148892">MTHPFVRPASFLRLIAFVLPVTLLGCAGGGGGGSSSTTTPPTTTTPTPTSTTLSVAAVSPTNIPVGANDTTVVVTGTGFTTTSVVSLNTTAEATTYVSSTEVHATVPAAQLKTGVVLNVSVANGTTVAKLDPAVAALSVDNPVPSLTLVAPTAVLVGSAAASVTVTGTNFVPGVALSVNGSLRTTTFVSDTQLTAALTADDFAVSKSLPLNVINPKPGGGTSGTNSLSVSNPVPALTSISPTSIVQGSTPPTVTLTGGNFNASSAVLVNGGAHASTFVSANSLKVVLTAADIVNATTLPITVVNAQPGGGTSAAASFVVTARATSPSISYVSPTSFYTGAGDTNIFVIGGGTSSTATVQWKGTTLTSTYGVGSVSLSYYSTYNGPYMYARVPASLLSAAGTAAITLTNSTYPNPTSLPVTVTIVDPPAPTISSLATTAAPVGAALDLTVYGTGFSSGSYASFNGTQVSTTVVNSGQLTARLTTSMLSQLGAGVIRVFTPAPGGGTSNAVTLPIYAPLKNNSMVYSPSTGLLWLSVPSSAGAPYGNSVVSMDPATGALGRPIPVGSEPNKLAITSDGKYLWVGLDGANGVRKVDLTTNTAGLQFALNAGSGSSPIALALQALPGVTDSVVVLQSTSSYSYYATPALYDSGVLRGTMPTGNYYSYYALQVDGSRNEIYVGGGALQTFTYSSSGLTAKTTSTNSSISLASSSLDDMQLASGTLIGSQGKIYDAEAGTLLGTLYQTGTVAAVGPTTYDSALGKIFVLDSSSAYCCNNYTQIQVFKGSDYTATGDLIPFTIPYNLYDSTGLNTYLNPSRLTRWGSNGLAVRTAIGVFSLRSNLVKDLSATLADLGVTATATGGTSTGTSTTYTFQVKNAGPSTAKDVALAIQTPSTGVFTGATTTVGICSTQTAGCNLGDIANGATVTINVTVLETSAGTATATATAIASSTDNNAADNSASAAVVVAGSNYNLQPTLSSISPNAVKAGSADTTITVLGTNFASGSTVMVGSTAASTTFVNAGKLTAVVPSANLANMGWSSIGVSTPAPGGGNSNTLPLSVYSVLSLGVNRMVYDPYSRKLVAAVSTGSSSVAGSSLVAITPETATIGSPVALTNVPTRVALSASGQTLWLANATNATLARYNMLTGAVATSTPSVTSIFGSYYTPIVADLAVQPGTEDSLALGFGNYVYNFGMFDYSSASNSFTERSSYSTNYYYSSCMRFLDSSSLFLNNDSTGMYYFGVGSNGLSPLNPTSTTLNRFNCFKIANGRAYAGLGGVATLATSGAISQTGGFTLPSNYNNTGTSGSLPVEPDASVGAAFFAASTSSTNSYSNADGVLSFDIANYLRTGAMSLNMTAIEGTSNFSVNDIFRWGQDGLALSTSTGHIYLLRGPFVVPQLLNTNTAAVLTSASASTITHGAGNTLLTLTGSNFVPGVAVTWNGSYRTTTIVDATHVTVAIPAADLAAAGSGSLVATNPGASASGAVTVTIQ</sequence>
<dbReference type="Pfam" id="PF01345">
    <property type="entry name" value="DUF11"/>
    <property type="match status" value="1"/>
</dbReference>
<accession>I3ZB02</accession>
<feature type="compositionally biased region" description="Low complexity" evidence="1">
    <location>
        <begin position="35"/>
        <end position="51"/>
    </location>
</feature>
<evidence type="ECO:0000256" key="1">
    <source>
        <dbReference type="SAM" id="MobiDB-lite"/>
    </source>
</evidence>
<name>I3ZB02_TERRK</name>
<evidence type="ECO:0000313" key="4">
    <source>
        <dbReference type="Proteomes" id="UP000006056"/>
    </source>
</evidence>
<dbReference type="InterPro" id="IPR015943">
    <property type="entry name" value="WD40/YVTN_repeat-like_dom_sf"/>
</dbReference>